<keyword evidence="1" id="KW-1133">Transmembrane helix</keyword>
<feature type="transmembrane region" description="Helical" evidence="1">
    <location>
        <begin position="26"/>
        <end position="55"/>
    </location>
</feature>
<evidence type="ECO:0000313" key="2">
    <source>
        <dbReference type="EMBL" id="ARW59986.1"/>
    </source>
</evidence>
<reference evidence="2" key="1">
    <citation type="journal article" date="2017" name="J. Phycol.">
        <title>Analysis of chloroplast genomes and a supermatrix inform reclassification of the Rhodomelaceae (Rhodophyta).</title>
        <authorList>
            <person name="Diaz-Tapia P."/>
            <person name="Maggs C.A."/>
            <person name="West J.A."/>
            <person name="Verbruggen H."/>
        </authorList>
    </citation>
    <scope>NUCLEOTIDE SEQUENCE</scope>
    <source>
        <strain evidence="2">HV3939</strain>
    </source>
</reference>
<feature type="transmembrane region" description="Helical" evidence="1">
    <location>
        <begin position="150"/>
        <end position="171"/>
    </location>
</feature>
<feature type="transmembrane region" description="Helical" evidence="1">
    <location>
        <begin position="61"/>
        <end position="84"/>
    </location>
</feature>
<dbReference type="GeneID" id="33353279"/>
<feature type="transmembrane region" description="Helical" evidence="1">
    <location>
        <begin position="127"/>
        <end position="144"/>
    </location>
</feature>
<keyword evidence="1" id="KW-0472">Membrane</keyword>
<sequence>MNLSYLSFYSQHLNSPRTIFHKIYKLFKFITVFSILIIIIYSPSFYIFYILIFLVLLSQIFFLYFIPFFIVIKYFCIYLIYFILYMKSYNNNFIITKKYPNICFSIPFKINLFSYINKINYIKYIHLKYYIYLLPEFILRIIIIKLTYFIIIQFLFLTTKYESIILIVLLLFKKIKLLQNISYHIFTLVLSFSFHFLERIIYNFNSIYLSTRLYYKVFPLQFFNLKIYLILFITSIINFWKDIYYISSILWSRKIILDKFFILSNKK</sequence>
<dbReference type="AlphaFoldDB" id="A0A1Z1M1S1"/>
<geneLocation type="chloroplast" evidence="2"/>
<feature type="transmembrane region" description="Helical" evidence="1">
    <location>
        <begin position="222"/>
        <end position="240"/>
    </location>
</feature>
<protein>
    <submittedName>
        <fullName evidence="2">Uncharacterized protein</fullName>
    </submittedName>
</protein>
<name>A0A1Z1M1S1_9FLOR</name>
<organism evidence="2">
    <name type="scientific">Acrosorium ciliolatum</name>
    <dbReference type="NCBI Taxonomy" id="1550622"/>
    <lineage>
        <taxon>Eukaryota</taxon>
        <taxon>Rhodophyta</taxon>
        <taxon>Florideophyceae</taxon>
        <taxon>Rhodymeniophycidae</taxon>
        <taxon>Ceramiales</taxon>
        <taxon>Delesseriaceae</taxon>
        <taxon>Acrosorium</taxon>
    </lineage>
</organism>
<dbReference type="RefSeq" id="YP_009391842.1">
    <property type="nucleotide sequence ID" value="NC_035260.1"/>
</dbReference>
<keyword evidence="2" id="KW-0934">Plastid</keyword>
<gene>
    <name evidence="2" type="primary">ConsOrf4</name>
</gene>
<dbReference type="EMBL" id="MF101411">
    <property type="protein sequence ID" value="ARW59986.1"/>
    <property type="molecule type" value="Genomic_DNA"/>
</dbReference>
<accession>A0A1Z1M1S1</accession>
<keyword evidence="2" id="KW-0150">Chloroplast</keyword>
<keyword evidence="1" id="KW-0812">Transmembrane</keyword>
<evidence type="ECO:0000256" key="1">
    <source>
        <dbReference type="SAM" id="Phobius"/>
    </source>
</evidence>
<feature type="transmembrane region" description="Helical" evidence="1">
    <location>
        <begin position="183"/>
        <end position="202"/>
    </location>
</feature>
<proteinExistence type="predicted"/>